<dbReference type="InterPro" id="IPR027417">
    <property type="entry name" value="P-loop_NTPase"/>
</dbReference>
<accession>A0A2N5ZA45</accession>
<dbReference type="GO" id="GO:0046872">
    <property type="term" value="F:metal ion binding"/>
    <property type="evidence" value="ECO:0007669"/>
    <property type="project" value="UniProtKB-KW"/>
</dbReference>
<dbReference type="PROSITE" id="PS51379">
    <property type="entry name" value="4FE4S_FER_2"/>
    <property type="match status" value="2"/>
</dbReference>
<dbReference type="Gene3D" id="3.40.50.300">
    <property type="entry name" value="P-loop containing nucleotide triphosphate hydrolases"/>
    <property type="match status" value="1"/>
</dbReference>
<reference evidence="5 6" key="1">
    <citation type="submission" date="2017-11" db="EMBL/GenBank/DDBJ databases">
        <title>Genome-resolved metagenomics identifies genetic mobility, metabolic interactions, and unexpected diversity in perchlorate-reducing communities.</title>
        <authorList>
            <person name="Barnum T.P."/>
            <person name="Figueroa I.A."/>
            <person name="Carlstrom C.I."/>
            <person name="Lucas L.N."/>
            <person name="Engelbrektson A.L."/>
            <person name="Coates J.D."/>
        </authorList>
    </citation>
    <scope>NUCLEOTIDE SEQUENCE [LARGE SCALE GENOMIC DNA]</scope>
    <source>
        <strain evidence="5">BM706</strain>
    </source>
</reference>
<evidence type="ECO:0000259" key="4">
    <source>
        <dbReference type="PROSITE" id="PS51379"/>
    </source>
</evidence>
<evidence type="ECO:0000256" key="1">
    <source>
        <dbReference type="ARBA" id="ARBA00022723"/>
    </source>
</evidence>
<evidence type="ECO:0000313" key="5">
    <source>
        <dbReference type="EMBL" id="PLX15538.1"/>
    </source>
</evidence>
<dbReference type="Gene3D" id="3.30.70.20">
    <property type="match status" value="1"/>
</dbReference>
<gene>
    <name evidence="5" type="ORF">C0601_12645</name>
</gene>
<keyword evidence="3" id="KW-0411">Iron-sulfur</keyword>
<dbReference type="InterPro" id="IPR002586">
    <property type="entry name" value="CobQ/CobB/MinD/ParA_Nub-bd_dom"/>
</dbReference>
<protein>
    <submittedName>
        <fullName evidence="5">(4Fe-4S)-binding protein</fullName>
    </submittedName>
</protein>
<dbReference type="Pfam" id="PF00037">
    <property type="entry name" value="Fer4"/>
    <property type="match status" value="2"/>
</dbReference>
<proteinExistence type="predicted"/>
<dbReference type="Proteomes" id="UP000234857">
    <property type="component" value="Unassembled WGS sequence"/>
</dbReference>
<dbReference type="GO" id="GO:0051536">
    <property type="term" value="F:iron-sulfur cluster binding"/>
    <property type="evidence" value="ECO:0007669"/>
    <property type="project" value="UniProtKB-KW"/>
</dbReference>
<dbReference type="AlphaFoldDB" id="A0A2N5ZA45"/>
<dbReference type="InterPro" id="IPR017896">
    <property type="entry name" value="4Fe4S_Fe-S-bd"/>
</dbReference>
<dbReference type="EMBL" id="PKTG01000137">
    <property type="protein sequence ID" value="PLX15538.1"/>
    <property type="molecule type" value="Genomic_DNA"/>
</dbReference>
<evidence type="ECO:0000256" key="2">
    <source>
        <dbReference type="ARBA" id="ARBA00023004"/>
    </source>
</evidence>
<evidence type="ECO:0000256" key="3">
    <source>
        <dbReference type="ARBA" id="ARBA00023014"/>
    </source>
</evidence>
<dbReference type="Pfam" id="PF01656">
    <property type="entry name" value="CbiA"/>
    <property type="match status" value="1"/>
</dbReference>
<dbReference type="PANTHER" id="PTHR43063:SF1">
    <property type="entry name" value="4FE-4S CLUSTER CONTAINING PARA FAMILY ATPASE PROTEIN"/>
    <property type="match status" value="1"/>
</dbReference>
<dbReference type="PROSITE" id="PS00198">
    <property type="entry name" value="4FE4S_FER_1"/>
    <property type="match status" value="2"/>
</dbReference>
<organism evidence="5 6">
    <name type="scientific">Muiribacterium halophilum</name>
    <dbReference type="NCBI Taxonomy" id="2053465"/>
    <lineage>
        <taxon>Bacteria</taxon>
        <taxon>Candidatus Muiribacteriota</taxon>
        <taxon>Candidatus Muiribacteriia</taxon>
        <taxon>Candidatus Muiribacteriales</taxon>
        <taxon>Candidatus Muiribacteriaceae</taxon>
        <taxon>Candidatus Muiribacterium</taxon>
    </lineage>
</organism>
<dbReference type="PANTHER" id="PTHR43063">
    <property type="entry name" value="4FE-4S CLUSTER CONTAINING PARA FAMILY ATPASE PROTEIN"/>
    <property type="match status" value="1"/>
</dbReference>
<feature type="domain" description="4Fe-4S ferredoxin-type" evidence="4">
    <location>
        <begin position="90"/>
        <end position="119"/>
    </location>
</feature>
<name>A0A2N5ZA45_MUIH1</name>
<sequence length="285" mass="31411">MYIAIASGKGGTGKTTVAVNLAVVSALLNKRTRLLDCDVEEPDVHVFMKPEDVEEKAVNVKIPVIDEQKCTKCGKCKDICEFSSLVFLNDKPVIFDDMCHSCMLCLRVCPFDAITLKDKKIGTLRSGYGVNNVLLDYGLLDIGQVAAPSIISQLKDRLKNDTNNNVILDCPPGTACSVVESVKDAEFVVLVTEPTRFGLNDLKLAVELMRSLEKKIGVVINRSDDNDPLIEDYLNKENINLLGKIPYLKEAAHIYSEGDILVKKDSGLHSRFLTIYSKITGEVES</sequence>
<keyword evidence="2" id="KW-0408">Iron</keyword>
<dbReference type="InterPro" id="IPR017900">
    <property type="entry name" value="4Fe4S_Fe_S_CS"/>
</dbReference>
<dbReference type="SUPFAM" id="SSF52540">
    <property type="entry name" value="P-loop containing nucleoside triphosphate hydrolases"/>
    <property type="match status" value="1"/>
</dbReference>
<comment type="caution">
    <text evidence="5">The sequence shown here is derived from an EMBL/GenBank/DDBJ whole genome shotgun (WGS) entry which is preliminary data.</text>
</comment>
<evidence type="ECO:0000313" key="6">
    <source>
        <dbReference type="Proteomes" id="UP000234857"/>
    </source>
</evidence>
<dbReference type="SUPFAM" id="SSF54862">
    <property type="entry name" value="4Fe-4S ferredoxins"/>
    <property type="match status" value="1"/>
</dbReference>
<keyword evidence="1" id="KW-0479">Metal-binding</keyword>
<feature type="domain" description="4Fe-4S ferredoxin-type" evidence="4">
    <location>
        <begin position="61"/>
        <end position="87"/>
    </location>
</feature>